<evidence type="ECO:0000313" key="3">
    <source>
        <dbReference type="Proteomes" id="UP000189545"/>
    </source>
</evidence>
<dbReference type="KEGG" id="spsw:Sps_00229"/>
<dbReference type="AlphaFoldDB" id="A0A1S6HIW7"/>
<protein>
    <submittedName>
        <fullName evidence="2">Uncharacterized protein</fullName>
    </submittedName>
</protein>
<dbReference type="EMBL" id="CP014782">
    <property type="protein sequence ID" value="AQS35449.1"/>
    <property type="molecule type" value="Genomic_DNA"/>
</dbReference>
<dbReference type="Proteomes" id="UP000189545">
    <property type="component" value="Chromosome"/>
</dbReference>
<feature type="signal peptide" evidence="1">
    <location>
        <begin position="1"/>
        <end position="28"/>
    </location>
</feature>
<keyword evidence="1" id="KW-0732">Signal</keyword>
<organism evidence="2 3">
    <name type="scientific">Shewanella psychrophila</name>
    <dbReference type="NCBI Taxonomy" id="225848"/>
    <lineage>
        <taxon>Bacteria</taxon>
        <taxon>Pseudomonadati</taxon>
        <taxon>Pseudomonadota</taxon>
        <taxon>Gammaproteobacteria</taxon>
        <taxon>Alteromonadales</taxon>
        <taxon>Shewanellaceae</taxon>
        <taxon>Shewanella</taxon>
    </lineage>
</organism>
<keyword evidence="3" id="KW-1185">Reference proteome</keyword>
<sequence>MKHTHLLAALAITATITTALFTTKLAQASEETTKNPYAVSILAGLESYPDSESSSMSRGGGVSFIWDDLRYNNTYQLDTNYFRVRGAYYYERDSEKYDEDRFRNSADLKFNYQRPFASFGDEQEYLLSFHGRYEGHYNSQQLEEFEQLAVAGLTLNTRFSDVNHYDLGLTLGLAYSEEEKDDDWPREEMGHGEDVLNRAGFGYFFEWSNAYTFSHSGVQLIAKFSRYDGNWSYDAGQYYKVDRLTFGAIIPLADENNLLHFTSQYISRDYELDLLGFEDTLYRVAVEYVHYF</sequence>
<feature type="chain" id="PRO_5013249825" evidence="1">
    <location>
        <begin position="29"/>
        <end position="292"/>
    </location>
</feature>
<evidence type="ECO:0000256" key="1">
    <source>
        <dbReference type="SAM" id="SignalP"/>
    </source>
</evidence>
<name>A0A1S6HIW7_9GAMM</name>
<gene>
    <name evidence="2" type="ORF">Sps_00229</name>
</gene>
<reference evidence="2 3" key="1">
    <citation type="submission" date="2016-03" db="EMBL/GenBank/DDBJ databases">
        <title>Complete genome sequence of Shewanella psychrophila WP2, a deep sea bacterium isolated from west Pacific sediment.</title>
        <authorList>
            <person name="Xu G."/>
            <person name="Jian H."/>
        </authorList>
    </citation>
    <scope>NUCLEOTIDE SEQUENCE [LARGE SCALE GENOMIC DNA]</scope>
    <source>
        <strain evidence="2 3">WP2</strain>
    </source>
</reference>
<evidence type="ECO:0000313" key="2">
    <source>
        <dbReference type="EMBL" id="AQS35449.1"/>
    </source>
</evidence>
<proteinExistence type="predicted"/>
<accession>A0A1S6HIW7</accession>